<proteinExistence type="predicted"/>
<evidence type="ECO:0000313" key="3">
    <source>
        <dbReference type="Proteomes" id="UP000283523"/>
    </source>
</evidence>
<dbReference type="InterPro" id="IPR002734">
    <property type="entry name" value="RibDG_C"/>
</dbReference>
<dbReference type="SUPFAM" id="SSF53597">
    <property type="entry name" value="Dihydrofolate reductase-like"/>
    <property type="match status" value="1"/>
</dbReference>
<accession>A0A418M2R5</accession>
<dbReference type="Pfam" id="PF01872">
    <property type="entry name" value="RibD_C"/>
    <property type="match status" value="1"/>
</dbReference>
<gene>
    <name evidence="2" type="ORF">DYU11_23715</name>
</gene>
<reference evidence="2 3" key="1">
    <citation type="submission" date="2018-08" db="EMBL/GenBank/DDBJ databases">
        <title>Fibrisoma montanum sp. nov., isolated from Danxia mountain soil.</title>
        <authorList>
            <person name="Huang Y."/>
        </authorList>
    </citation>
    <scope>NUCLEOTIDE SEQUENCE [LARGE SCALE GENOMIC DNA]</scope>
    <source>
        <strain evidence="2 3">HYT19</strain>
    </source>
</reference>
<comment type="caution">
    <text evidence="2">The sequence shown here is derived from an EMBL/GenBank/DDBJ whole genome shotgun (WGS) entry which is preliminary data.</text>
</comment>
<dbReference type="GO" id="GO:0009231">
    <property type="term" value="P:riboflavin biosynthetic process"/>
    <property type="evidence" value="ECO:0007669"/>
    <property type="project" value="InterPro"/>
</dbReference>
<dbReference type="Gene3D" id="3.40.430.10">
    <property type="entry name" value="Dihydrofolate Reductase, subunit A"/>
    <property type="match status" value="1"/>
</dbReference>
<dbReference type="OrthoDB" id="195113at2"/>
<keyword evidence="3" id="KW-1185">Reference proteome</keyword>
<dbReference type="PANTHER" id="PTHR38011:SF11">
    <property type="entry name" value="2,5-DIAMINO-6-RIBOSYLAMINO-4(3H)-PYRIMIDINONE 5'-PHOSPHATE REDUCTASE"/>
    <property type="match status" value="1"/>
</dbReference>
<organism evidence="2 3">
    <name type="scientific">Fibrisoma montanum</name>
    <dbReference type="NCBI Taxonomy" id="2305895"/>
    <lineage>
        <taxon>Bacteria</taxon>
        <taxon>Pseudomonadati</taxon>
        <taxon>Bacteroidota</taxon>
        <taxon>Cytophagia</taxon>
        <taxon>Cytophagales</taxon>
        <taxon>Spirosomataceae</taxon>
        <taxon>Fibrisoma</taxon>
    </lineage>
</organism>
<protein>
    <submittedName>
        <fullName evidence="2">Dihydrofolate reductase</fullName>
    </submittedName>
</protein>
<name>A0A418M2R5_9BACT</name>
<evidence type="ECO:0000259" key="1">
    <source>
        <dbReference type="Pfam" id="PF01872"/>
    </source>
</evidence>
<evidence type="ECO:0000313" key="2">
    <source>
        <dbReference type="EMBL" id="RIV19927.1"/>
    </source>
</evidence>
<dbReference type="Proteomes" id="UP000283523">
    <property type="component" value="Unassembled WGS sequence"/>
</dbReference>
<dbReference type="RefSeq" id="WP_119670212.1">
    <property type="nucleotide sequence ID" value="NZ_QXED01000007.1"/>
</dbReference>
<feature type="domain" description="Bacterial bifunctional deaminase-reductase C-terminal" evidence="1">
    <location>
        <begin position="3"/>
        <end position="164"/>
    </location>
</feature>
<dbReference type="EMBL" id="QXED01000007">
    <property type="protein sequence ID" value="RIV19927.1"/>
    <property type="molecule type" value="Genomic_DNA"/>
</dbReference>
<dbReference type="GO" id="GO:0008703">
    <property type="term" value="F:5-amino-6-(5-phosphoribosylamino)uracil reductase activity"/>
    <property type="evidence" value="ECO:0007669"/>
    <property type="project" value="InterPro"/>
</dbReference>
<dbReference type="PANTHER" id="PTHR38011">
    <property type="entry name" value="DIHYDROFOLATE REDUCTASE FAMILY PROTEIN (AFU_ORTHOLOGUE AFUA_8G06820)"/>
    <property type="match status" value="1"/>
</dbReference>
<dbReference type="InterPro" id="IPR050765">
    <property type="entry name" value="Riboflavin_Biosynth_HTPR"/>
</dbReference>
<sequence length="172" mass="19159">MKTVKLLIATSLDGYIAGPDGDLSWLTPFEGVDYGYADFIATIDTTLMGNTTYQHVLTLGDFPYKDRTNYVFTRQLSTPDAPYVQFVSDTAVEFVGRLKQQDGLDIWLVGGGHLNATLLEAGLIDEILLFLIPVTIGRGISLFQPSSTRQDWLLTDCRALDKGMAQLNYRRK</sequence>
<dbReference type="AlphaFoldDB" id="A0A418M2R5"/>
<dbReference type="InterPro" id="IPR024072">
    <property type="entry name" value="DHFR-like_dom_sf"/>
</dbReference>